<evidence type="ECO:0008006" key="3">
    <source>
        <dbReference type="Google" id="ProtNLM"/>
    </source>
</evidence>
<dbReference type="InterPro" id="IPR008792">
    <property type="entry name" value="PQQD"/>
</dbReference>
<dbReference type="RefSeq" id="WP_284153005.1">
    <property type="nucleotide sequence ID" value="NZ_AP025516.1"/>
</dbReference>
<dbReference type="Pfam" id="PF05402">
    <property type="entry name" value="PqqD"/>
    <property type="match status" value="1"/>
</dbReference>
<sequence length="102" mass="11556">MQTYFSDTAAERQHQLIRRAKEAISTELDGETVILHIGTGIYSGLDRVGTTIWNGLEQPASFLSLKQKILEEYEVPEQQCLTDLCSFLNDLLNNQLIVVKDE</sequence>
<proteinExistence type="predicted"/>
<evidence type="ECO:0000313" key="2">
    <source>
        <dbReference type="Proteomes" id="UP000830055"/>
    </source>
</evidence>
<keyword evidence="2" id="KW-1185">Reference proteome</keyword>
<accession>A0ABM7W4P3</accession>
<reference evidence="1 2" key="1">
    <citation type="submission" date="2022-01" db="EMBL/GenBank/DDBJ databases">
        <title>Desulfofustis limnae sp. nov., a novel mesophilic sulfate-reducing bacterium isolated from marsh soil.</title>
        <authorList>
            <person name="Watanabe M."/>
            <person name="Takahashi A."/>
            <person name="Kojima H."/>
            <person name="Fukui M."/>
        </authorList>
    </citation>
    <scope>NUCLEOTIDE SEQUENCE [LARGE SCALE GENOMIC DNA]</scope>
    <source>
        <strain evidence="1 2">PPLL</strain>
    </source>
</reference>
<dbReference type="Gene3D" id="1.10.10.1150">
    <property type="entry name" value="Coenzyme PQQ synthesis protein D (PqqD)"/>
    <property type="match status" value="1"/>
</dbReference>
<protein>
    <recommendedName>
        <fullName evidence="3">PqqD family protein</fullName>
    </recommendedName>
</protein>
<dbReference type="EMBL" id="AP025516">
    <property type="protein sequence ID" value="BDD85880.1"/>
    <property type="molecule type" value="Genomic_DNA"/>
</dbReference>
<organism evidence="1 2">
    <name type="scientific">Desulfofustis limnaeus</name>
    <dbReference type="NCBI Taxonomy" id="2740163"/>
    <lineage>
        <taxon>Bacteria</taxon>
        <taxon>Pseudomonadati</taxon>
        <taxon>Thermodesulfobacteriota</taxon>
        <taxon>Desulfobulbia</taxon>
        <taxon>Desulfobulbales</taxon>
        <taxon>Desulfocapsaceae</taxon>
        <taxon>Desulfofustis</taxon>
    </lineage>
</organism>
<gene>
    <name evidence="1" type="ORF">DPPLL_02450</name>
</gene>
<evidence type="ECO:0000313" key="1">
    <source>
        <dbReference type="EMBL" id="BDD85880.1"/>
    </source>
</evidence>
<dbReference type="InterPro" id="IPR041881">
    <property type="entry name" value="PqqD_sf"/>
</dbReference>
<dbReference type="Proteomes" id="UP000830055">
    <property type="component" value="Chromosome"/>
</dbReference>
<name>A0ABM7W4P3_9BACT</name>